<dbReference type="PROSITE" id="PS50995">
    <property type="entry name" value="HTH_MARR_2"/>
    <property type="match status" value="1"/>
</dbReference>
<keyword evidence="1" id="KW-0805">Transcription regulation</keyword>
<dbReference type="EMBL" id="BNCJ01000010">
    <property type="protein sequence ID" value="GHF58936.1"/>
    <property type="molecule type" value="Genomic_DNA"/>
</dbReference>
<dbReference type="GO" id="GO:0003700">
    <property type="term" value="F:DNA-binding transcription factor activity"/>
    <property type="evidence" value="ECO:0007669"/>
    <property type="project" value="InterPro"/>
</dbReference>
<dbReference type="GO" id="GO:0003677">
    <property type="term" value="F:DNA binding"/>
    <property type="evidence" value="ECO:0007669"/>
    <property type="project" value="UniProtKB-KW"/>
</dbReference>
<dbReference type="AlphaFoldDB" id="A0A8J3GYP3"/>
<dbReference type="SMART" id="SM00347">
    <property type="entry name" value="HTH_MARR"/>
    <property type="match status" value="1"/>
</dbReference>
<keyword evidence="6" id="KW-1185">Reference proteome</keyword>
<keyword evidence="3" id="KW-0804">Transcription</keyword>
<organism evidence="5 6">
    <name type="scientific">Seohaeicola zhoushanensis</name>
    <dbReference type="NCBI Taxonomy" id="1569283"/>
    <lineage>
        <taxon>Bacteria</taxon>
        <taxon>Pseudomonadati</taxon>
        <taxon>Pseudomonadota</taxon>
        <taxon>Alphaproteobacteria</taxon>
        <taxon>Rhodobacterales</taxon>
        <taxon>Roseobacteraceae</taxon>
        <taxon>Seohaeicola</taxon>
    </lineage>
</organism>
<gene>
    <name evidence="5" type="ORF">GCM10017056_32970</name>
</gene>
<protein>
    <submittedName>
        <fullName evidence="5">MarR family transcriptional regulator</fullName>
    </submittedName>
</protein>
<dbReference type="InterPro" id="IPR036388">
    <property type="entry name" value="WH-like_DNA-bd_sf"/>
</dbReference>
<dbReference type="PRINTS" id="PR00598">
    <property type="entry name" value="HTHMARR"/>
</dbReference>
<evidence type="ECO:0000256" key="3">
    <source>
        <dbReference type="ARBA" id="ARBA00023163"/>
    </source>
</evidence>
<accession>A0A8J3GYP3</accession>
<dbReference type="SUPFAM" id="SSF46785">
    <property type="entry name" value="Winged helix' DNA-binding domain"/>
    <property type="match status" value="1"/>
</dbReference>
<dbReference type="InterPro" id="IPR036390">
    <property type="entry name" value="WH_DNA-bd_sf"/>
</dbReference>
<evidence type="ECO:0000313" key="6">
    <source>
        <dbReference type="Proteomes" id="UP000626220"/>
    </source>
</evidence>
<dbReference type="PANTHER" id="PTHR42756">
    <property type="entry name" value="TRANSCRIPTIONAL REGULATOR, MARR"/>
    <property type="match status" value="1"/>
</dbReference>
<comment type="caution">
    <text evidence="5">The sequence shown here is derived from an EMBL/GenBank/DDBJ whole genome shotgun (WGS) entry which is preliminary data.</text>
</comment>
<proteinExistence type="predicted"/>
<dbReference type="InterPro" id="IPR023187">
    <property type="entry name" value="Tscrpt_reg_MarR-type_CS"/>
</dbReference>
<dbReference type="PROSITE" id="PS01117">
    <property type="entry name" value="HTH_MARR_1"/>
    <property type="match status" value="1"/>
</dbReference>
<dbReference type="Pfam" id="PF01047">
    <property type="entry name" value="MarR"/>
    <property type="match status" value="1"/>
</dbReference>
<dbReference type="InterPro" id="IPR000835">
    <property type="entry name" value="HTH_MarR-typ"/>
</dbReference>
<evidence type="ECO:0000256" key="2">
    <source>
        <dbReference type="ARBA" id="ARBA00023125"/>
    </source>
</evidence>
<evidence type="ECO:0000256" key="1">
    <source>
        <dbReference type="ARBA" id="ARBA00023015"/>
    </source>
</evidence>
<keyword evidence="2" id="KW-0238">DNA-binding</keyword>
<evidence type="ECO:0000259" key="4">
    <source>
        <dbReference type="PROSITE" id="PS50995"/>
    </source>
</evidence>
<reference evidence="5" key="2">
    <citation type="submission" date="2020-09" db="EMBL/GenBank/DDBJ databases">
        <authorList>
            <person name="Sun Q."/>
            <person name="Kim S."/>
        </authorList>
    </citation>
    <scope>NUCLEOTIDE SEQUENCE</scope>
    <source>
        <strain evidence="5">KCTC 42650</strain>
    </source>
</reference>
<reference evidence="5" key="1">
    <citation type="journal article" date="2014" name="Int. J. Syst. Evol. Microbiol.">
        <title>Complete genome sequence of Corynebacterium casei LMG S-19264T (=DSM 44701T), isolated from a smear-ripened cheese.</title>
        <authorList>
            <consortium name="US DOE Joint Genome Institute (JGI-PGF)"/>
            <person name="Walter F."/>
            <person name="Albersmeier A."/>
            <person name="Kalinowski J."/>
            <person name="Ruckert C."/>
        </authorList>
    </citation>
    <scope>NUCLEOTIDE SEQUENCE</scope>
    <source>
        <strain evidence="5">KCTC 42650</strain>
    </source>
</reference>
<sequence length="147" mass="16015">MQNLGLMLHDAARLMKSEFERRAKGHRLSLMQWRTLGALARSDGMSQVALAARVEASPMTMSDIIDRLEGDGLVSRETDPSDGRAKLVRITQAAQPIVEEMRGIATEVYATALAGIAPEDLDGLTRALQQIVTNLEANTAEKKENVA</sequence>
<evidence type="ECO:0000313" key="5">
    <source>
        <dbReference type="EMBL" id="GHF58936.1"/>
    </source>
</evidence>
<dbReference type="Proteomes" id="UP000626220">
    <property type="component" value="Unassembled WGS sequence"/>
</dbReference>
<dbReference type="PANTHER" id="PTHR42756:SF1">
    <property type="entry name" value="TRANSCRIPTIONAL REPRESSOR OF EMRAB OPERON"/>
    <property type="match status" value="1"/>
</dbReference>
<name>A0A8J3GYP3_9RHOB</name>
<feature type="domain" description="HTH marR-type" evidence="4">
    <location>
        <begin position="1"/>
        <end position="133"/>
    </location>
</feature>
<dbReference type="Gene3D" id="1.10.10.10">
    <property type="entry name" value="Winged helix-like DNA-binding domain superfamily/Winged helix DNA-binding domain"/>
    <property type="match status" value="1"/>
</dbReference>